<organism evidence="3">
    <name type="scientific">Mantoniella antarctica</name>
    <dbReference type="NCBI Taxonomy" id="81844"/>
    <lineage>
        <taxon>Eukaryota</taxon>
        <taxon>Viridiplantae</taxon>
        <taxon>Chlorophyta</taxon>
        <taxon>Mamiellophyceae</taxon>
        <taxon>Mamiellales</taxon>
        <taxon>Mamiellaceae</taxon>
        <taxon>Mantoniella</taxon>
    </lineage>
</organism>
<feature type="transmembrane region" description="Helical" evidence="2">
    <location>
        <begin position="279"/>
        <end position="299"/>
    </location>
</feature>
<feature type="transmembrane region" description="Helical" evidence="2">
    <location>
        <begin position="162"/>
        <end position="182"/>
    </location>
</feature>
<dbReference type="PANTHER" id="PTHR11319">
    <property type="entry name" value="G PROTEIN-COUPLED RECEPTOR-RELATED"/>
    <property type="match status" value="1"/>
</dbReference>
<dbReference type="AlphaFoldDB" id="A0A7S0XJ21"/>
<keyword evidence="2" id="KW-0472">Membrane</keyword>
<feature type="transmembrane region" description="Helical" evidence="2">
    <location>
        <begin position="250"/>
        <end position="267"/>
    </location>
</feature>
<evidence type="ECO:0000256" key="1">
    <source>
        <dbReference type="SAM" id="MobiDB-lite"/>
    </source>
</evidence>
<feature type="region of interest" description="Disordered" evidence="1">
    <location>
        <begin position="439"/>
        <end position="503"/>
    </location>
</feature>
<evidence type="ECO:0008006" key="4">
    <source>
        <dbReference type="Google" id="ProtNLM"/>
    </source>
</evidence>
<keyword evidence="2" id="KW-0812">Transmembrane</keyword>
<feature type="compositionally biased region" description="Acidic residues" evidence="1">
    <location>
        <begin position="451"/>
        <end position="461"/>
    </location>
</feature>
<dbReference type="PANTHER" id="PTHR11319:SF35">
    <property type="entry name" value="OUTER MEMBRANE PROTEIN PMPC-RELATED"/>
    <property type="match status" value="1"/>
</dbReference>
<sequence>MENASLESGLRYELGNGIMDVLSLQNPMEADGETRKSDQLNSDLERMPIGVIRSAAHWARNHVKQHKLVAKLSSRSFGVAEGSVVDPPLSFGKKMKKHFFEDMRLMYVSTTGALLKALRCTPVGDRNLRNFWLSDAWFGRSVLSSDPEQVCWQGLHAQLAPYFLIMLVLYAIGYPIAVFVVLRRAANPNVREGWHPKVYGRLYRRFEPKYYWWEMMYLARRICLTSFRVLMNDRRADVYVARTMQGWQGLCFLVTLIGALLAQFYAHPFKLEHMDLLDAVLLCCLFCIVWISMAFEIALKGTTEVDVLEGCVFLVVAVSFAISLFALLLDMYHSYIKSKKEPPRWIVFMVFTLTPASMMSHLGLSVKAHEKQVENIKKEIEMARNKSTKVDTSANDLDVEGRNAAPPKVIFGQRTRKQIAELERKLEQAITSQRIVRTDSDAGDYGGGDALDAEADDYDCDAGDRADDLMNDQKDAAAAPPSSRKIPPDGAGAQFTLAPIEAV</sequence>
<evidence type="ECO:0000256" key="2">
    <source>
        <dbReference type="SAM" id="Phobius"/>
    </source>
</evidence>
<accession>A0A7S0XJ21</accession>
<gene>
    <name evidence="3" type="ORF">MANT1106_LOCUS19433</name>
</gene>
<name>A0A7S0XJ21_9CHLO</name>
<reference evidence="3" key="1">
    <citation type="submission" date="2021-01" db="EMBL/GenBank/DDBJ databases">
        <authorList>
            <person name="Corre E."/>
            <person name="Pelletier E."/>
            <person name="Niang G."/>
            <person name="Scheremetjew M."/>
            <person name="Finn R."/>
            <person name="Kale V."/>
            <person name="Holt S."/>
            <person name="Cochrane G."/>
            <person name="Meng A."/>
            <person name="Brown T."/>
            <person name="Cohen L."/>
        </authorList>
    </citation>
    <scope>NUCLEOTIDE SEQUENCE</scope>
    <source>
        <strain evidence="3">SL-175</strain>
    </source>
</reference>
<dbReference type="EMBL" id="HBFC01032751">
    <property type="protein sequence ID" value="CAD8720221.1"/>
    <property type="molecule type" value="Transcribed_RNA"/>
</dbReference>
<feature type="transmembrane region" description="Helical" evidence="2">
    <location>
        <begin position="311"/>
        <end position="333"/>
    </location>
</feature>
<evidence type="ECO:0000313" key="3">
    <source>
        <dbReference type="EMBL" id="CAD8720221.1"/>
    </source>
</evidence>
<feature type="transmembrane region" description="Helical" evidence="2">
    <location>
        <begin position="345"/>
        <end position="364"/>
    </location>
</feature>
<feature type="compositionally biased region" description="Basic and acidic residues" evidence="1">
    <location>
        <begin position="462"/>
        <end position="475"/>
    </location>
</feature>
<protein>
    <recommendedName>
        <fullName evidence="4">TRP C-terminal domain-containing protein</fullName>
    </recommendedName>
</protein>
<keyword evidence="2" id="KW-1133">Transmembrane helix</keyword>
<proteinExistence type="predicted"/>